<keyword evidence="1" id="KW-0812">Transmembrane</keyword>
<accession>A0ABX0A7M4</accession>
<keyword evidence="3" id="KW-1185">Reference proteome</keyword>
<keyword evidence="1" id="KW-0472">Membrane</keyword>
<comment type="caution">
    <text evidence="2">The sequence shown here is derived from an EMBL/GenBank/DDBJ whole genome shotgun (WGS) entry which is preliminary data.</text>
</comment>
<dbReference type="NCBIfam" id="TIGR00261">
    <property type="entry name" value="traB"/>
    <property type="match status" value="1"/>
</dbReference>
<dbReference type="InterPro" id="IPR002816">
    <property type="entry name" value="TraB/PrgY/GumN_fam"/>
</dbReference>
<evidence type="ECO:0000256" key="1">
    <source>
        <dbReference type="SAM" id="Phobius"/>
    </source>
</evidence>
<feature type="transmembrane region" description="Helical" evidence="1">
    <location>
        <begin position="316"/>
        <end position="339"/>
    </location>
</feature>
<protein>
    <submittedName>
        <fullName evidence="2">TraB family protein</fullName>
    </submittedName>
</protein>
<reference evidence="2 3" key="1">
    <citation type="submission" date="2018-07" db="EMBL/GenBank/DDBJ databases">
        <title>Whole genome Sequencing of Pseudoxanthomonas gei KCTC 32298 (T).</title>
        <authorList>
            <person name="Kumar S."/>
            <person name="Bansal K."/>
            <person name="Kaur A."/>
            <person name="Patil P."/>
            <person name="Sharma S."/>
            <person name="Patil P.B."/>
        </authorList>
    </citation>
    <scope>NUCLEOTIDE SEQUENCE [LARGE SCALE GENOMIC DNA]</scope>
    <source>
        <strain evidence="2 3">KCTC 32298</strain>
    </source>
</reference>
<dbReference type="RefSeq" id="WP_162348047.1">
    <property type="nucleotide sequence ID" value="NZ_QOVG01000001.1"/>
</dbReference>
<evidence type="ECO:0000313" key="2">
    <source>
        <dbReference type="EMBL" id="NDK37491.1"/>
    </source>
</evidence>
<dbReference type="Proteomes" id="UP001429354">
    <property type="component" value="Unassembled WGS sequence"/>
</dbReference>
<feature type="transmembrane region" description="Helical" evidence="1">
    <location>
        <begin position="390"/>
        <end position="413"/>
    </location>
</feature>
<dbReference type="PANTHER" id="PTHR21530">
    <property type="entry name" value="PHEROMONE SHUTDOWN PROTEIN"/>
    <property type="match status" value="1"/>
</dbReference>
<dbReference type="PANTHER" id="PTHR21530:SF7">
    <property type="entry name" value="TRAB DOMAIN-CONTAINING PROTEIN"/>
    <property type="match status" value="1"/>
</dbReference>
<keyword evidence="1" id="KW-1133">Transmembrane helix</keyword>
<proteinExistence type="predicted"/>
<evidence type="ECO:0000313" key="3">
    <source>
        <dbReference type="Proteomes" id="UP001429354"/>
    </source>
</evidence>
<dbReference type="InterPro" id="IPR005230">
    <property type="entry name" value="TraB_bac"/>
</dbReference>
<sequence>MNEHMTPILDEAAPADGAYLAGQPYQIVERNGVRYTLLGTAHVSRASVDAVVAAIADGNFDAVAVELDPQRLQALDDPEALAKLDLVKVIREGKVALFAANLGLAAYQRRLAEQLGIEPGAELKAAANAAKGRDLPLHLIDRDVGITFKRISAGLGFFGRIKLGTGLVTSLLVDDEVGEEEIENLKQGDMLESSFGEFAKQSPALFAALIDERDQYMAARLRQIEVPTKADGTPYEVLAVVGAGHLQGLARYLGEEQREPAGLCAGLEYVENRRKLPWFTIVITALVLGGIGWGFWNGGLAVGADLLKQWVLYTAGLAALGCALAGGHPLSILAGAIAAPLKPFRPGIPSGTFSALVEVRIRKPAYGDFLALRDDAQTWRGWYRNRVSRVVLNFILTNLGTGVGVWIAGARIFGKLAG</sequence>
<dbReference type="CDD" id="cd14726">
    <property type="entry name" value="TraB_PrgY-like"/>
    <property type="match status" value="1"/>
</dbReference>
<dbReference type="InterPro" id="IPR046345">
    <property type="entry name" value="TraB_PrgY-like"/>
</dbReference>
<dbReference type="Pfam" id="PF01963">
    <property type="entry name" value="TraB_PrgY_gumN"/>
    <property type="match status" value="1"/>
</dbReference>
<name>A0ABX0A7M4_9GAMM</name>
<dbReference type="EMBL" id="QOVG01000001">
    <property type="protein sequence ID" value="NDK37491.1"/>
    <property type="molecule type" value="Genomic_DNA"/>
</dbReference>
<organism evidence="2 3">
    <name type="scientific">Pseudoxanthomonas gei</name>
    <dbReference type="NCBI Taxonomy" id="1383030"/>
    <lineage>
        <taxon>Bacteria</taxon>
        <taxon>Pseudomonadati</taxon>
        <taxon>Pseudomonadota</taxon>
        <taxon>Gammaproteobacteria</taxon>
        <taxon>Lysobacterales</taxon>
        <taxon>Lysobacteraceae</taxon>
        <taxon>Pseudoxanthomonas</taxon>
    </lineage>
</organism>
<gene>
    <name evidence="2" type="ORF">DT603_01345</name>
</gene>
<feature type="transmembrane region" description="Helical" evidence="1">
    <location>
        <begin position="276"/>
        <end position="296"/>
    </location>
</feature>